<dbReference type="Gene3D" id="3.30.470.20">
    <property type="entry name" value="ATP-grasp fold, B domain"/>
    <property type="match status" value="1"/>
</dbReference>
<evidence type="ECO:0000256" key="7">
    <source>
        <dbReference type="ARBA" id="ARBA00022598"/>
    </source>
</evidence>
<evidence type="ECO:0000256" key="3">
    <source>
        <dbReference type="ARBA" id="ARBA00011750"/>
    </source>
</evidence>
<dbReference type="EMBL" id="CP032509">
    <property type="protein sequence ID" value="AZN72170.1"/>
    <property type="molecule type" value="Genomic_DNA"/>
</dbReference>
<comment type="function">
    <text evidence="1 19">This protein is a component of the acetyl coenzyme A carboxylase complex; first, biotin carboxylase catalyzes the carboxylation of the carrier protein and then the transcarboxylase transfers the carboxyl group to form malonyl-CoA.</text>
</comment>
<evidence type="ECO:0000256" key="13">
    <source>
        <dbReference type="ARBA" id="ARBA00023098"/>
    </source>
</evidence>
<evidence type="ECO:0000256" key="12">
    <source>
        <dbReference type="ARBA" id="ARBA00022842"/>
    </source>
</evidence>
<dbReference type="PROSITE" id="PS50975">
    <property type="entry name" value="ATP_GRASP"/>
    <property type="match status" value="1"/>
</dbReference>
<evidence type="ECO:0000256" key="5">
    <source>
        <dbReference type="ARBA" id="ARBA00017242"/>
    </source>
</evidence>
<organism evidence="22 23">
    <name type="scientific">Georhizobium profundi</name>
    <dbReference type="NCBI Taxonomy" id="2341112"/>
    <lineage>
        <taxon>Bacteria</taxon>
        <taxon>Pseudomonadati</taxon>
        <taxon>Pseudomonadota</taxon>
        <taxon>Alphaproteobacteria</taxon>
        <taxon>Hyphomicrobiales</taxon>
        <taxon>Rhizobiaceae</taxon>
        <taxon>Georhizobium</taxon>
    </lineage>
</organism>
<gene>
    <name evidence="22" type="primary">accC</name>
    <name evidence="22" type="ORF">D5400_13585</name>
</gene>
<keyword evidence="10 19" id="KW-0276">Fatty acid metabolism</keyword>
<dbReference type="FunFam" id="3.30.1490.20:FF:000018">
    <property type="entry name" value="Biotin carboxylase"/>
    <property type="match status" value="1"/>
</dbReference>
<reference evidence="22 23" key="1">
    <citation type="submission" date="2018-09" db="EMBL/GenBank/DDBJ databases">
        <title>Marinorhizobium profundi gen. nov., sp. nov., isolated from a deep-sea sediment sample from the New Britain Trench and proposal of Marinorhizobiaceae fam. nov. in the order Rhizobiales of the class Alphaproteobacteria.</title>
        <authorList>
            <person name="Cao J."/>
        </authorList>
    </citation>
    <scope>NUCLEOTIDE SEQUENCE [LARGE SCALE GENOMIC DNA]</scope>
    <source>
        <strain evidence="22 23">WS11</strain>
    </source>
</reference>
<evidence type="ECO:0000256" key="10">
    <source>
        <dbReference type="ARBA" id="ARBA00022832"/>
    </source>
</evidence>
<evidence type="ECO:0000313" key="23">
    <source>
        <dbReference type="Proteomes" id="UP000268192"/>
    </source>
</evidence>
<dbReference type="FunFam" id="3.40.50.20:FF:000010">
    <property type="entry name" value="Propionyl-CoA carboxylase subunit alpha"/>
    <property type="match status" value="1"/>
</dbReference>
<keyword evidence="23" id="KW-1185">Reference proteome</keyword>
<evidence type="ECO:0000256" key="18">
    <source>
        <dbReference type="PROSITE-ProRule" id="PRU00409"/>
    </source>
</evidence>
<feature type="domain" description="Biotin carboxylation" evidence="21">
    <location>
        <begin position="1"/>
        <end position="444"/>
    </location>
</feature>
<dbReference type="PANTHER" id="PTHR48095">
    <property type="entry name" value="PYRUVATE CARBOXYLASE SUBUNIT A"/>
    <property type="match status" value="1"/>
</dbReference>
<comment type="catalytic activity">
    <reaction evidence="17 19">
        <text>N(6)-biotinyl-L-lysyl-[protein] + hydrogencarbonate + ATP = N(6)-carboxybiotinyl-L-lysyl-[protein] + ADP + phosphate + H(+)</text>
        <dbReference type="Rhea" id="RHEA:13501"/>
        <dbReference type="Rhea" id="RHEA-COMP:10505"/>
        <dbReference type="Rhea" id="RHEA-COMP:10506"/>
        <dbReference type="ChEBI" id="CHEBI:15378"/>
        <dbReference type="ChEBI" id="CHEBI:17544"/>
        <dbReference type="ChEBI" id="CHEBI:30616"/>
        <dbReference type="ChEBI" id="CHEBI:43474"/>
        <dbReference type="ChEBI" id="CHEBI:83144"/>
        <dbReference type="ChEBI" id="CHEBI:83145"/>
        <dbReference type="ChEBI" id="CHEBI:456216"/>
        <dbReference type="EC" id="6.3.4.14"/>
    </reaction>
</comment>
<dbReference type="InterPro" id="IPR005481">
    <property type="entry name" value="BC-like_N"/>
</dbReference>
<dbReference type="PROSITE" id="PS50979">
    <property type="entry name" value="BC"/>
    <property type="match status" value="1"/>
</dbReference>
<dbReference type="InterPro" id="IPR005479">
    <property type="entry name" value="CPAse_ATP-bd"/>
</dbReference>
<dbReference type="NCBIfam" id="NF006367">
    <property type="entry name" value="PRK08591.1"/>
    <property type="match status" value="1"/>
</dbReference>
<accession>A0A3S9B5F8</accession>
<keyword evidence="8" id="KW-0479">Metal-binding</keyword>
<dbReference type="SUPFAM" id="SSF52440">
    <property type="entry name" value="PreATP-grasp domain"/>
    <property type="match status" value="1"/>
</dbReference>
<dbReference type="PROSITE" id="PS00866">
    <property type="entry name" value="CPSASE_1"/>
    <property type="match status" value="1"/>
</dbReference>
<evidence type="ECO:0000259" key="21">
    <source>
        <dbReference type="PROSITE" id="PS50979"/>
    </source>
</evidence>
<keyword evidence="11 18" id="KW-0067">ATP-binding</keyword>
<dbReference type="Gene3D" id="3.40.50.20">
    <property type="match status" value="1"/>
</dbReference>
<dbReference type="Pfam" id="PF02786">
    <property type="entry name" value="CPSase_L_D2"/>
    <property type="match status" value="1"/>
</dbReference>
<evidence type="ECO:0000256" key="4">
    <source>
        <dbReference type="ARBA" id="ARBA00013263"/>
    </source>
</evidence>
<evidence type="ECO:0000256" key="15">
    <source>
        <dbReference type="ARBA" id="ARBA00023267"/>
    </source>
</evidence>
<evidence type="ECO:0000256" key="19">
    <source>
        <dbReference type="RuleBase" id="RU365063"/>
    </source>
</evidence>
<keyword evidence="6 19" id="KW-0444">Lipid biosynthesis</keyword>
<dbReference type="Gene3D" id="3.30.1490.20">
    <property type="entry name" value="ATP-grasp fold, A domain"/>
    <property type="match status" value="1"/>
</dbReference>
<dbReference type="InterPro" id="IPR011764">
    <property type="entry name" value="Biotin_carboxylation_dom"/>
</dbReference>
<protein>
    <recommendedName>
        <fullName evidence="5 19">Biotin carboxylase</fullName>
        <ecNumber evidence="4 19">6.3.4.14</ecNumber>
    </recommendedName>
    <alternativeName>
        <fullName evidence="16 19">Acetyl-coenzyme A carboxylase biotin carboxylase subunit A</fullName>
    </alternativeName>
</protein>
<dbReference type="Pfam" id="PF00289">
    <property type="entry name" value="Biotin_carb_N"/>
    <property type="match status" value="1"/>
</dbReference>
<dbReference type="InterPro" id="IPR005482">
    <property type="entry name" value="Biotin_COase_C"/>
</dbReference>
<evidence type="ECO:0000256" key="11">
    <source>
        <dbReference type="ARBA" id="ARBA00022840"/>
    </source>
</evidence>
<dbReference type="InterPro" id="IPR004549">
    <property type="entry name" value="Acetyl_CoA_COase_biotin_COase"/>
</dbReference>
<dbReference type="InterPro" id="IPR013815">
    <property type="entry name" value="ATP_grasp_subdomain_1"/>
</dbReference>
<keyword evidence="7 19" id="KW-0436">Ligase</keyword>
<dbReference type="SUPFAM" id="SSF51246">
    <property type="entry name" value="Rudiment single hybrid motif"/>
    <property type="match status" value="1"/>
</dbReference>
<dbReference type="Proteomes" id="UP000268192">
    <property type="component" value="Chromosome"/>
</dbReference>
<evidence type="ECO:0000256" key="16">
    <source>
        <dbReference type="ARBA" id="ARBA00033786"/>
    </source>
</evidence>
<dbReference type="GO" id="GO:2001295">
    <property type="term" value="P:malonyl-CoA biosynthetic process"/>
    <property type="evidence" value="ECO:0007669"/>
    <property type="project" value="UniProtKB-UniPathway"/>
</dbReference>
<evidence type="ECO:0000259" key="20">
    <source>
        <dbReference type="PROSITE" id="PS50975"/>
    </source>
</evidence>
<proteinExistence type="predicted"/>
<dbReference type="Pfam" id="PF02785">
    <property type="entry name" value="Biotin_carb_C"/>
    <property type="match status" value="1"/>
</dbReference>
<evidence type="ECO:0000256" key="8">
    <source>
        <dbReference type="ARBA" id="ARBA00022723"/>
    </source>
</evidence>
<dbReference type="SUPFAM" id="SSF56059">
    <property type="entry name" value="Glutathione synthetase ATP-binding domain-like"/>
    <property type="match status" value="1"/>
</dbReference>
<feature type="domain" description="ATP-grasp" evidence="20">
    <location>
        <begin position="120"/>
        <end position="316"/>
    </location>
</feature>
<dbReference type="GO" id="GO:0005524">
    <property type="term" value="F:ATP binding"/>
    <property type="evidence" value="ECO:0007669"/>
    <property type="project" value="UniProtKB-UniRule"/>
</dbReference>
<dbReference type="InterPro" id="IPR011761">
    <property type="entry name" value="ATP-grasp"/>
</dbReference>
<name>A0A3S9B5F8_9HYPH</name>
<dbReference type="InterPro" id="IPR051602">
    <property type="entry name" value="ACC_Biotin_Carboxylase"/>
</dbReference>
<evidence type="ECO:0000256" key="17">
    <source>
        <dbReference type="ARBA" id="ARBA00048600"/>
    </source>
</evidence>
<comment type="subunit">
    <text evidence="3 19">Acetyl-CoA carboxylase is a heterohexamer of biotin carboxyl carrier protein, biotin carboxylase and the two subunits of carboxyl transferase in a 2:2 complex.</text>
</comment>
<dbReference type="KEGG" id="abaw:D5400_13585"/>
<keyword evidence="13 19" id="KW-0443">Lipid metabolism</keyword>
<dbReference type="NCBIfam" id="TIGR00514">
    <property type="entry name" value="accC"/>
    <property type="match status" value="1"/>
</dbReference>
<sequence>MFSKVLIANRGEIALRVLRACKELGIQTVAVHSTADQNAMHVRLADESVCIGPPPSRDSYLNIHQIVAACEITGADAVHPGYGFLSENAKFAEILEAHGLTFIGPTSEHIRIMGDKITAKKTAEALGIPVVPGSEGEVQDDAEAARIAEEIGYPVLIKATAGGGGRGMKVARTPADLSEALSTARSEAGSAFGNDSVYLEKYLGKPRHIEIQVLGDGQGNAIHLGERDCSLQRRHQKVWEEANSPALNEEQRARIGQICAEAMSKLKYRGAGTIEFLYENGEFYFIEMNTRLQVEHPVTEAITGIDLVHEQIRVASGGGLSVRQEDVRFHGHAIECRINAEDPRTFVPSPGTVTHYHTPGGLGVRVDSAVYQGYAIPPYYDSLIGKLIVHGRTRVECMMRLRRALDEFVVDGIKTTIPLFRELLNNPDIANGDYDIHWLEKFLKEPE</sequence>
<keyword evidence="12" id="KW-0460">Magnesium</keyword>
<dbReference type="AlphaFoldDB" id="A0A3S9B5F8"/>
<dbReference type="GO" id="GO:0006633">
    <property type="term" value="P:fatty acid biosynthetic process"/>
    <property type="evidence" value="ECO:0007669"/>
    <property type="project" value="UniProtKB-KW"/>
</dbReference>
<keyword evidence="15 19" id="KW-0092">Biotin</keyword>
<evidence type="ECO:0000313" key="22">
    <source>
        <dbReference type="EMBL" id="AZN72170.1"/>
    </source>
</evidence>
<keyword evidence="9 18" id="KW-0547">Nucleotide-binding</keyword>
<keyword evidence="14 19" id="KW-0275">Fatty acid biosynthesis</keyword>
<comment type="pathway">
    <text evidence="2 19">Lipid metabolism; malonyl-CoA biosynthesis; malonyl-CoA from acetyl-CoA: step 1/1.</text>
</comment>
<evidence type="ECO:0000256" key="14">
    <source>
        <dbReference type="ARBA" id="ARBA00023160"/>
    </source>
</evidence>
<dbReference type="SMART" id="SM00878">
    <property type="entry name" value="Biotin_carb_C"/>
    <property type="match status" value="1"/>
</dbReference>
<dbReference type="GO" id="GO:0046872">
    <property type="term" value="F:metal ion binding"/>
    <property type="evidence" value="ECO:0007669"/>
    <property type="project" value="UniProtKB-KW"/>
</dbReference>
<evidence type="ECO:0000256" key="9">
    <source>
        <dbReference type="ARBA" id="ARBA00022741"/>
    </source>
</evidence>
<evidence type="ECO:0000256" key="1">
    <source>
        <dbReference type="ARBA" id="ARBA00003761"/>
    </source>
</evidence>
<dbReference type="InterPro" id="IPR016185">
    <property type="entry name" value="PreATP-grasp_dom_sf"/>
</dbReference>
<dbReference type="GO" id="GO:0004075">
    <property type="term" value="F:biotin carboxylase activity"/>
    <property type="evidence" value="ECO:0007669"/>
    <property type="project" value="UniProtKB-EC"/>
</dbReference>
<evidence type="ECO:0000256" key="6">
    <source>
        <dbReference type="ARBA" id="ARBA00022516"/>
    </source>
</evidence>
<dbReference type="UniPathway" id="UPA00655">
    <property type="reaction ID" value="UER00711"/>
</dbReference>
<evidence type="ECO:0000256" key="2">
    <source>
        <dbReference type="ARBA" id="ARBA00004956"/>
    </source>
</evidence>
<dbReference type="OrthoDB" id="9763189at2"/>
<dbReference type="EC" id="6.3.4.14" evidence="4 19"/>
<dbReference type="PROSITE" id="PS00867">
    <property type="entry name" value="CPSASE_2"/>
    <property type="match status" value="1"/>
</dbReference>
<dbReference type="RefSeq" id="WP_126010489.1">
    <property type="nucleotide sequence ID" value="NZ_CP032509.1"/>
</dbReference>
<dbReference type="PANTHER" id="PTHR48095:SF2">
    <property type="entry name" value="BIOTIN CARBOXYLASE, CHLOROPLASTIC"/>
    <property type="match status" value="1"/>
</dbReference>
<dbReference type="InterPro" id="IPR011054">
    <property type="entry name" value="Rudment_hybrid_motif"/>
</dbReference>